<keyword evidence="1" id="KW-0378">Hydrolase</keyword>
<dbReference type="SMART" id="SM00646">
    <property type="entry name" value="Ami_3"/>
    <property type="match status" value="1"/>
</dbReference>
<dbReference type="InterPro" id="IPR050695">
    <property type="entry name" value="N-acetylmuramoyl_amidase_3"/>
</dbReference>
<dbReference type="PANTHER" id="PTHR30404">
    <property type="entry name" value="N-ACETYLMURAMOYL-L-ALANINE AMIDASE"/>
    <property type="match status" value="1"/>
</dbReference>
<dbReference type="OrthoDB" id="9806267at2"/>
<evidence type="ECO:0000256" key="1">
    <source>
        <dbReference type="ARBA" id="ARBA00022801"/>
    </source>
</evidence>
<keyword evidence="4" id="KW-1185">Reference proteome</keyword>
<evidence type="ECO:0000313" key="4">
    <source>
        <dbReference type="Proteomes" id="UP000199520"/>
    </source>
</evidence>
<dbReference type="GO" id="GO:0009253">
    <property type="term" value="P:peptidoglycan catabolic process"/>
    <property type="evidence" value="ECO:0007669"/>
    <property type="project" value="InterPro"/>
</dbReference>
<sequence length="225" mass="25064">MKSIYIAKRQCILCFLFMLLIIGTLYAHDDMTHKLAGKIIVVDAGHGGIDTGANRSGVLEKDINLAIALELKNVLHQYGAKVILSRQADIELSPECDNEKVKGRYHRDLAARVEMVEESDADLFISLHANAASNTKRQGPEVFYYAKSEPSKSLANTIQNELSKVIKSASTANPGNYFVLRRNKIPAALIELGYITNIEERSLLQSPEHQRKLAEAIAKGIYNYY</sequence>
<dbReference type="PANTHER" id="PTHR30404:SF0">
    <property type="entry name" value="N-ACETYLMURAMOYL-L-ALANINE AMIDASE AMIC"/>
    <property type="match status" value="1"/>
</dbReference>
<reference evidence="4" key="1">
    <citation type="submission" date="2016-10" db="EMBL/GenBank/DDBJ databases">
        <authorList>
            <person name="Varghese N."/>
            <person name="Submissions S."/>
        </authorList>
    </citation>
    <scope>NUCLEOTIDE SEQUENCE [LARGE SCALE GENOMIC DNA]</scope>
    <source>
        <strain evidence="4">DSM 13327</strain>
    </source>
</reference>
<dbReference type="Pfam" id="PF01520">
    <property type="entry name" value="Amidase_3"/>
    <property type="match status" value="1"/>
</dbReference>
<protein>
    <submittedName>
        <fullName evidence="3">N-acetylmuramoyl-L-alanine amidase</fullName>
    </submittedName>
</protein>
<dbReference type="GO" id="GO:0030288">
    <property type="term" value="C:outer membrane-bounded periplasmic space"/>
    <property type="evidence" value="ECO:0007669"/>
    <property type="project" value="TreeGrafter"/>
</dbReference>
<dbReference type="Proteomes" id="UP000199520">
    <property type="component" value="Unassembled WGS sequence"/>
</dbReference>
<dbReference type="CDD" id="cd02696">
    <property type="entry name" value="MurNAc-LAA"/>
    <property type="match status" value="1"/>
</dbReference>
<dbReference type="InterPro" id="IPR002508">
    <property type="entry name" value="MurNAc-LAA_cat"/>
</dbReference>
<dbReference type="SUPFAM" id="SSF53187">
    <property type="entry name" value="Zn-dependent exopeptidases"/>
    <property type="match status" value="1"/>
</dbReference>
<organism evidence="3 4">
    <name type="scientific">Pelosinus propionicus DSM 13327</name>
    <dbReference type="NCBI Taxonomy" id="1123291"/>
    <lineage>
        <taxon>Bacteria</taxon>
        <taxon>Bacillati</taxon>
        <taxon>Bacillota</taxon>
        <taxon>Negativicutes</taxon>
        <taxon>Selenomonadales</taxon>
        <taxon>Sporomusaceae</taxon>
        <taxon>Pelosinus</taxon>
    </lineage>
</organism>
<evidence type="ECO:0000313" key="3">
    <source>
        <dbReference type="EMBL" id="SFL46480.1"/>
    </source>
</evidence>
<dbReference type="Gene3D" id="3.40.630.40">
    <property type="entry name" value="Zn-dependent exopeptidases"/>
    <property type="match status" value="1"/>
</dbReference>
<name>A0A1I4HX45_9FIRM</name>
<evidence type="ECO:0000259" key="2">
    <source>
        <dbReference type="SMART" id="SM00646"/>
    </source>
</evidence>
<dbReference type="STRING" id="1123291.SAMN04490355_1005101"/>
<gene>
    <name evidence="3" type="ORF">SAMN04490355_1005101</name>
</gene>
<dbReference type="RefSeq" id="WP_090933168.1">
    <property type="nucleotide sequence ID" value="NZ_FOTS01000005.1"/>
</dbReference>
<feature type="domain" description="MurNAc-LAA" evidence="2">
    <location>
        <begin position="113"/>
        <end position="222"/>
    </location>
</feature>
<dbReference type="AlphaFoldDB" id="A0A1I4HX45"/>
<proteinExistence type="predicted"/>
<dbReference type="GO" id="GO:0008745">
    <property type="term" value="F:N-acetylmuramoyl-L-alanine amidase activity"/>
    <property type="evidence" value="ECO:0007669"/>
    <property type="project" value="InterPro"/>
</dbReference>
<accession>A0A1I4HX45</accession>
<dbReference type="EMBL" id="FOTS01000005">
    <property type="protein sequence ID" value="SFL46480.1"/>
    <property type="molecule type" value="Genomic_DNA"/>
</dbReference>